<evidence type="ECO:0000313" key="2">
    <source>
        <dbReference type="WBParaSite" id="JU765_v2.g93.t1"/>
    </source>
</evidence>
<reference evidence="2" key="1">
    <citation type="submission" date="2022-11" db="UniProtKB">
        <authorList>
            <consortium name="WormBaseParasite"/>
        </authorList>
    </citation>
    <scope>IDENTIFICATION</scope>
</reference>
<protein>
    <submittedName>
        <fullName evidence="2">Adenylyl cyclase-associated protein</fullName>
    </submittedName>
</protein>
<name>A0AC34RQL8_9BILA</name>
<evidence type="ECO:0000313" key="1">
    <source>
        <dbReference type="Proteomes" id="UP000887576"/>
    </source>
</evidence>
<accession>A0AC34RQL8</accession>
<dbReference type="WBParaSite" id="JU765_v2.g93.t1">
    <property type="protein sequence ID" value="JU765_v2.g93.t1"/>
    <property type="gene ID" value="JU765_v2.g93"/>
</dbReference>
<dbReference type="Proteomes" id="UP000887576">
    <property type="component" value="Unplaced"/>
</dbReference>
<organism evidence="1 2">
    <name type="scientific">Panagrolaimus sp. JU765</name>
    <dbReference type="NCBI Taxonomy" id="591449"/>
    <lineage>
        <taxon>Eukaryota</taxon>
        <taxon>Metazoa</taxon>
        <taxon>Ecdysozoa</taxon>
        <taxon>Nematoda</taxon>
        <taxon>Chromadorea</taxon>
        <taxon>Rhabditida</taxon>
        <taxon>Tylenchina</taxon>
        <taxon>Panagrolaimomorpha</taxon>
        <taxon>Panagrolaimoidea</taxon>
        <taxon>Panagrolaimidae</taxon>
        <taxon>Panagrolaimus</taxon>
    </lineage>
</organism>
<sequence length="519" mass="56519">MSVQALDSLVKRLETVTLRLEAVSTAHKPAIAPKPGAAPPAATTAPAVLPASIVQYDDAVDEAVKKFLTLTEKLGGDVASIGGKLKMLFDHHRNYLWFAAGVPEPDMSTIQTKLEPIMLFDHHRNYLWFAAGVPEPDMSTVQTKLEPIVNLIGEIVSFKDSKRNTPHFNHLSAIAEGLNGFYWLTVKPTPAPHIKDMVDASMFYVNRVRKDHKGDANHEEWLKAWLEIFTNLQKYVRQAHTTGLVYNSSPGAAPPVGPTTPDSGSAVSGPPPPPPPPPADLFADIKNSKPAVSDADKEGRTALMNALNQGEAITSKLKKVSDDMKTHKNPELRAASTVPANALKSKTGGSPAGTVAAVQKPPRTELENYKNWIVEYHKNNRNIVVEIEDLKQTVYIFKCENSVVQIKGKVNSITVDNCKKTSVAFDSLLGQIEVINSQGIEVQTLGALPTISIQKTDGCQVYLSKDSLDAEIVSSKSSEMNILVPGADGDFSEMPIPEQFKTTYNKTTRKLETTASDII</sequence>
<proteinExistence type="predicted"/>